<accession>A0AA38MNM8</accession>
<dbReference type="GO" id="GO:0005886">
    <property type="term" value="C:plasma membrane"/>
    <property type="evidence" value="ECO:0007669"/>
    <property type="project" value="InterPro"/>
</dbReference>
<feature type="transmembrane region" description="Helical" evidence="7">
    <location>
        <begin position="659"/>
        <end position="683"/>
    </location>
</feature>
<protein>
    <recommendedName>
        <fullName evidence="8">TMC domain-containing protein</fullName>
    </recommendedName>
</protein>
<evidence type="ECO:0000313" key="9">
    <source>
        <dbReference type="EMBL" id="KAJ3662317.1"/>
    </source>
</evidence>
<dbReference type="GO" id="GO:0008381">
    <property type="term" value="F:mechanosensitive monoatomic ion channel activity"/>
    <property type="evidence" value="ECO:0007669"/>
    <property type="project" value="TreeGrafter"/>
</dbReference>
<evidence type="ECO:0000256" key="4">
    <source>
        <dbReference type="ARBA" id="ARBA00022989"/>
    </source>
</evidence>
<feature type="transmembrane region" description="Helical" evidence="7">
    <location>
        <begin position="191"/>
        <end position="218"/>
    </location>
</feature>
<keyword evidence="3 7" id="KW-0812">Transmembrane</keyword>
<feature type="transmembrane region" description="Helical" evidence="7">
    <location>
        <begin position="549"/>
        <end position="579"/>
    </location>
</feature>
<organism evidence="9 10">
    <name type="scientific">Zophobas morio</name>
    <dbReference type="NCBI Taxonomy" id="2755281"/>
    <lineage>
        <taxon>Eukaryota</taxon>
        <taxon>Metazoa</taxon>
        <taxon>Ecdysozoa</taxon>
        <taxon>Arthropoda</taxon>
        <taxon>Hexapoda</taxon>
        <taxon>Insecta</taxon>
        <taxon>Pterygota</taxon>
        <taxon>Neoptera</taxon>
        <taxon>Endopterygota</taxon>
        <taxon>Coleoptera</taxon>
        <taxon>Polyphaga</taxon>
        <taxon>Cucujiformia</taxon>
        <taxon>Tenebrionidae</taxon>
        <taxon>Zophobas</taxon>
    </lineage>
</organism>
<feature type="transmembrane region" description="Helical" evidence="7">
    <location>
        <begin position="373"/>
        <end position="398"/>
    </location>
</feature>
<dbReference type="PANTHER" id="PTHR23302">
    <property type="entry name" value="TRANSMEMBRANE CHANNEL-RELATED"/>
    <property type="match status" value="1"/>
</dbReference>
<feature type="transmembrane region" description="Helical" evidence="7">
    <location>
        <begin position="418"/>
        <end position="440"/>
    </location>
</feature>
<evidence type="ECO:0000256" key="3">
    <source>
        <dbReference type="ARBA" id="ARBA00022692"/>
    </source>
</evidence>
<dbReference type="Pfam" id="PF07810">
    <property type="entry name" value="TMC"/>
    <property type="match status" value="1"/>
</dbReference>
<evidence type="ECO:0000313" key="10">
    <source>
        <dbReference type="Proteomes" id="UP001168821"/>
    </source>
</evidence>
<evidence type="ECO:0000256" key="6">
    <source>
        <dbReference type="SAM" id="MobiDB-lite"/>
    </source>
</evidence>
<name>A0AA38MNM8_9CUCU</name>
<feature type="transmembrane region" description="Helical" evidence="7">
    <location>
        <begin position="280"/>
        <end position="298"/>
    </location>
</feature>
<feature type="region of interest" description="Disordered" evidence="6">
    <location>
        <begin position="1"/>
        <end position="31"/>
    </location>
</feature>
<comment type="caution">
    <text evidence="9">The sequence shown here is derived from an EMBL/GenBank/DDBJ whole genome shotgun (WGS) entry which is preliminary data.</text>
</comment>
<comment type="subcellular location">
    <subcellularLocation>
        <location evidence="1">Membrane</location>
        <topology evidence="1">Multi-pass membrane protein</topology>
    </subcellularLocation>
</comment>
<dbReference type="Proteomes" id="UP001168821">
    <property type="component" value="Unassembled WGS sequence"/>
</dbReference>
<evidence type="ECO:0000256" key="5">
    <source>
        <dbReference type="ARBA" id="ARBA00023136"/>
    </source>
</evidence>
<evidence type="ECO:0000256" key="1">
    <source>
        <dbReference type="ARBA" id="ARBA00004141"/>
    </source>
</evidence>
<dbReference type="InterPro" id="IPR012496">
    <property type="entry name" value="TMC_dom"/>
</dbReference>
<sequence>MSGGGNKKKPTKAQGWEEAGSEFYQESYPTDGEFDALQRDVNPKHLATLLPSKQTRAAATIRPRTNDNRTIRRQTSSRSRRDSTVHRRASTAADVQVSMLPDLSENLSNEQTTWEEIMQIKAMPVPMSQKKEMKAKILNEPNLRLQGYEQLNWKRRKIWRHFASRLKEFNTKLELWKNSLKRIEGHFGTGVVAYFIFLKYLLFLNLFIFLIIFLFIILPTLLVNLNDDSEQNVTETDNVVLDLIQGTGFMERSILFYGFYSNQTFNYTINETVMYYNFPLAYVCIAVLYFGVSLMSIVKSAANGFKDRVIEGEGQFYQYCNLIFGGWDFCIHNERSAGIKHKAIFNEIRACLEIERLVEMKQNRTKNEKTRLIIIRIIVNIIVLGTLAGCGCAIYYALMFSKEKQKTALENNEADFLLFIYGFIPSITIVCSNVLVPFLLKYLVTFEKYNPTFVIRITLMRTVLLRLASIFTLYASLVEITEDDNITCWETFVGQQIYKLVLTDFATHILLTFFINFPRALVARHVKNSFVRMVGEQSFDLPKHVLDVVYLQTLCWLGCFYAPLLSVMSFVIFFLLFYIKKFACLVNSQPSSTIYRASRSNSMFMIVLLISFVAAVIPMAYSFSEVRPSPSCGPFRHLHSVWYEVESTFYSTPNWVQDIISFLTTAGFAVPVFLILFLLLYYFKAVNSANRQMVIVLKNQLVLEGHDKQFLLERLSKFMKQQQEHQKRLRQIDVLQDGDTNISSN</sequence>
<evidence type="ECO:0000256" key="2">
    <source>
        <dbReference type="ARBA" id="ARBA00006510"/>
    </source>
</evidence>
<reference evidence="9" key="1">
    <citation type="journal article" date="2023" name="G3 (Bethesda)">
        <title>Whole genome assemblies of Zophobas morio and Tenebrio molitor.</title>
        <authorList>
            <person name="Kaur S."/>
            <person name="Stinson S.A."/>
            <person name="diCenzo G.C."/>
        </authorList>
    </citation>
    <scope>NUCLEOTIDE SEQUENCE</scope>
    <source>
        <strain evidence="9">QUZm001</strain>
    </source>
</reference>
<proteinExistence type="inferred from homology"/>
<evidence type="ECO:0000259" key="8">
    <source>
        <dbReference type="Pfam" id="PF07810"/>
    </source>
</evidence>
<feature type="transmembrane region" description="Helical" evidence="7">
    <location>
        <begin position="452"/>
        <end position="475"/>
    </location>
</feature>
<gene>
    <name evidence="9" type="ORF">Zmor_006672</name>
</gene>
<keyword evidence="4 7" id="KW-1133">Transmembrane helix</keyword>
<feature type="compositionally biased region" description="Basic residues" evidence="6">
    <location>
        <begin position="1"/>
        <end position="11"/>
    </location>
</feature>
<dbReference type="EMBL" id="JALNTZ010000002">
    <property type="protein sequence ID" value="KAJ3662317.1"/>
    <property type="molecule type" value="Genomic_DNA"/>
</dbReference>
<dbReference type="InterPro" id="IPR038900">
    <property type="entry name" value="TMC"/>
</dbReference>
<evidence type="ECO:0000256" key="7">
    <source>
        <dbReference type="SAM" id="Phobius"/>
    </source>
</evidence>
<dbReference type="AlphaFoldDB" id="A0AA38MNM8"/>
<feature type="transmembrane region" description="Helical" evidence="7">
    <location>
        <begin position="600"/>
        <end position="621"/>
    </location>
</feature>
<feature type="region of interest" description="Disordered" evidence="6">
    <location>
        <begin position="63"/>
        <end position="91"/>
    </location>
</feature>
<comment type="similarity">
    <text evidence="2">Belongs to the TMC family.</text>
</comment>
<feature type="domain" description="TMC" evidence="8">
    <location>
        <begin position="488"/>
        <end position="598"/>
    </location>
</feature>
<dbReference type="PANTHER" id="PTHR23302:SF24">
    <property type="entry name" value="TMC DOMAIN-CONTAINING PROTEIN"/>
    <property type="match status" value="1"/>
</dbReference>
<keyword evidence="10" id="KW-1185">Reference proteome</keyword>
<keyword evidence="5 7" id="KW-0472">Membrane</keyword>